<evidence type="ECO:0000313" key="4">
    <source>
        <dbReference type="Proteomes" id="UP000800981"/>
    </source>
</evidence>
<name>A0ABX0H2R1_9ACTN</name>
<feature type="repeat" description="TPR" evidence="1">
    <location>
        <begin position="238"/>
        <end position="271"/>
    </location>
</feature>
<dbReference type="SMART" id="SM00028">
    <property type="entry name" value="TPR"/>
    <property type="match status" value="3"/>
</dbReference>
<keyword evidence="1" id="KW-0802">TPR repeat</keyword>
<dbReference type="PROSITE" id="PS50005">
    <property type="entry name" value="TPR"/>
    <property type="match status" value="1"/>
</dbReference>
<dbReference type="SUPFAM" id="SSF48452">
    <property type="entry name" value="TPR-like"/>
    <property type="match status" value="1"/>
</dbReference>
<feature type="domain" description="TIR" evidence="2">
    <location>
        <begin position="13"/>
        <end position="136"/>
    </location>
</feature>
<dbReference type="Gene3D" id="1.25.40.10">
    <property type="entry name" value="Tetratricopeptide repeat domain"/>
    <property type="match status" value="1"/>
</dbReference>
<proteinExistence type="predicted"/>
<dbReference type="InterPro" id="IPR011990">
    <property type="entry name" value="TPR-like_helical_dom_sf"/>
</dbReference>
<comment type="caution">
    <text evidence="3">The sequence shown here is derived from an EMBL/GenBank/DDBJ whole genome shotgun (WGS) entry which is preliminary data.</text>
</comment>
<keyword evidence="4" id="KW-1185">Reference proteome</keyword>
<dbReference type="SUPFAM" id="SSF52200">
    <property type="entry name" value="Toll/Interleukin receptor TIR domain"/>
    <property type="match status" value="1"/>
</dbReference>
<evidence type="ECO:0000259" key="2">
    <source>
        <dbReference type="Pfam" id="PF13676"/>
    </source>
</evidence>
<protein>
    <submittedName>
        <fullName evidence="3">TIR domain-containing protein</fullName>
    </submittedName>
</protein>
<dbReference type="InterPro" id="IPR000157">
    <property type="entry name" value="TIR_dom"/>
</dbReference>
<dbReference type="Proteomes" id="UP000800981">
    <property type="component" value="Unassembled WGS sequence"/>
</dbReference>
<dbReference type="InterPro" id="IPR035897">
    <property type="entry name" value="Toll_tir_struct_dom_sf"/>
</dbReference>
<organism evidence="3 4">
    <name type="scientific">Motilibacter deserti</name>
    <dbReference type="NCBI Taxonomy" id="2714956"/>
    <lineage>
        <taxon>Bacteria</taxon>
        <taxon>Bacillati</taxon>
        <taxon>Actinomycetota</taxon>
        <taxon>Actinomycetes</taxon>
        <taxon>Motilibacterales</taxon>
        <taxon>Motilibacteraceae</taxon>
        <taxon>Motilibacter</taxon>
    </lineage>
</organism>
<dbReference type="InterPro" id="IPR019734">
    <property type="entry name" value="TPR_rpt"/>
</dbReference>
<dbReference type="Gene3D" id="3.40.50.10140">
    <property type="entry name" value="Toll/interleukin-1 receptor homology (TIR) domain"/>
    <property type="match status" value="1"/>
</dbReference>
<dbReference type="EMBL" id="JAANNP010000134">
    <property type="protein sequence ID" value="NHC16329.1"/>
    <property type="molecule type" value="Genomic_DNA"/>
</dbReference>
<dbReference type="RefSeq" id="WP_166284779.1">
    <property type="nucleotide sequence ID" value="NZ_JAANNP010000134.1"/>
</dbReference>
<dbReference type="Pfam" id="PF13676">
    <property type="entry name" value="TIR_2"/>
    <property type="match status" value="1"/>
</dbReference>
<accession>A0ABX0H2R1</accession>
<evidence type="ECO:0000256" key="1">
    <source>
        <dbReference type="PROSITE-ProRule" id="PRU00339"/>
    </source>
</evidence>
<gene>
    <name evidence="3" type="ORF">G9H71_21320</name>
</gene>
<sequence length="464" mass="51213">MSAEQAKAVKPKVFVSHTHTDKALDAAVRQAIRSLFGDAVDVASSSDRESQGSIAPGENWFEWIVRQVQEARVTFVLLTPTSVLKPWIMWEAGAVFGAAVKADGDAGTRVRPVRLGIESRDVPGPLGSSNVQIAVGHEKADVRQLFLQLINDFTEDVGFKNAVEAGTRLDGVVERWLEHVDEALRVAPLLPTEAVVGEWCVRLDALASERRASEVRHLHDWLLIAFGQDRDKQTPIDIRIHRRLGELYLRTRQDEQAEEQFALAQRLVPRDLFVLRSFGTAALNQRRFSVVDGVLQEIGKLDADAFEQNVECAALKGRFHRDQGDHVAASAVYAAAFTKNPGSYYLADLLGQEQLKLGRREDAEVTYARALEIIEGRSERNVWVHATGATAAIVTRDAAQVAAHLDAIRLLRPSDAELESIEKGLRGLLEPLGLDDAELRVWQALLRGHPVDRPETPPAEGSAP</sequence>
<evidence type="ECO:0000313" key="3">
    <source>
        <dbReference type="EMBL" id="NHC16329.1"/>
    </source>
</evidence>
<reference evidence="3 4" key="1">
    <citation type="submission" date="2020-03" db="EMBL/GenBank/DDBJ databases">
        <title>Two novel Motilibacter sp.</title>
        <authorList>
            <person name="Liu S."/>
        </authorList>
    </citation>
    <scope>NUCLEOTIDE SEQUENCE [LARGE SCALE GENOMIC DNA]</scope>
    <source>
        <strain evidence="3 4">E257</strain>
    </source>
</reference>